<gene>
    <name evidence="2" type="ORF">TBRA_LOCUS7057</name>
</gene>
<dbReference type="PROSITE" id="PS50209">
    <property type="entry name" value="CARD"/>
    <property type="match status" value="1"/>
</dbReference>
<name>A0A6H5IHD3_9HYME</name>
<dbReference type="EMBL" id="CADCXV010000773">
    <property type="protein sequence ID" value="CAB0035159.1"/>
    <property type="molecule type" value="Genomic_DNA"/>
</dbReference>
<dbReference type="PANTHER" id="PTHR15034">
    <property type="entry name" value="DEATH DOMAIN-CONTAINING PROTEIN CRADD"/>
    <property type="match status" value="1"/>
</dbReference>
<dbReference type="Pfam" id="PF00619">
    <property type="entry name" value="CARD"/>
    <property type="match status" value="1"/>
</dbReference>
<dbReference type="PANTHER" id="PTHR15034:SF5">
    <property type="entry name" value="DEATH DOMAIN-CONTAINING PROTEIN CRADD"/>
    <property type="match status" value="1"/>
</dbReference>
<sequence>MEQKHKEVLRRMRQKIVEDLDVYNGIIQPLMTEYVLKEEDANDIKKGVSKEERANILLDLLPERGCHAFEVFHQSLRHQYDWLSDDMDKLLAQYEPPQSRNNVMDVPIVYPNLPPVSPLTVTREEMICGSDKKMIYRWKIRSDEKPKSVKKLLFDAKMNTIGEENMVVLKTSPITITTSNGKKIESVHGKIISMKLNEDSSKLIYLTESGSVTTTVCVVLYDMITEQSSLIAKLDSLNDFIDVIQIKGDYMVLCKANNNLQKRCAPASICEGGEAEIFELSSRLRIVGESSSLCIARAYRPAASQQAKPARQQRRARARTSALSVYNRQLRVGYCLRVRERVDSVARYTRSD</sequence>
<evidence type="ECO:0000313" key="2">
    <source>
        <dbReference type="EMBL" id="CAB0035159.1"/>
    </source>
</evidence>
<dbReference type="Proteomes" id="UP000479190">
    <property type="component" value="Unassembled WGS sequence"/>
</dbReference>
<proteinExistence type="predicted"/>
<dbReference type="GO" id="GO:0042981">
    <property type="term" value="P:regulation of apoptotic process"/>
    <property type="evidence" value="ECO:0007669"/>
    <property type="project" value="InterPro"/>
</dbReference>
<dbReference type="OrthoDB" id="1357022at2759"/>
<feature type="domain" description="CARD" evidence="1">
    <location>
        <begin position="1"/>
        <end position="78"/>
    </location>
</feature>
<dbReference type="GO" id="GO:0002020">
    <property type="term" value="F:protease binding"/>
    <property type="evidence" value="ECO:0007669"/>
    <property type="project" value="InterPro"/>
</dbReference>
<protein>
    <recommendedName>
        <fullName evidence="1">CARD domain-containing protein</fullName>
    </recommendedName>
</protein>
<dbReference type="SMART" id="SM00114">
    <property type="entry name" value="CARD"/>
    <property type="match status" value="1"/>
</dbReference>
<evidence type="ECO:0000313" key="3">
    <source>
        <dbReference type="Proteomes" id="UP000479190"/>
    </source>
</evidence>
<organism evidence="2 3">
    <name type="scientific">Trichogramma brassicae</name>
    <dbReference type="NCBI Taxonomy" id="86971"/>
    <lineage>
        <taxon>Eukaryota</taxon>
        <taxon>Metazoa</taxon>
        <taxon>Ecdysozoa</taxon>
        <taxon>Arthropoda</taxon>
        <taxon>Hexapoda</taxon>
        <taxon>Insecta</taxon>
        <taxon>Pterygota</taxon>
        <taxon>Neoptera</taxon>
        <taxon>Endopterygota</taxon>
        <taxon>Hymenoptera</taxon>
        <taxon>Apocrita</taxon>
        <taxon>Proctotrupomorpha</taxon>
        <taxon>Chalcidoidea</taxon>
        <taxon>Trichogrammatidae</taxon>
        <taxon>Trichogramma</taxon>
    </lineage>
</organism>
<dbReference type="Gene3D" id="1.10.533.10">
    <property type="entry name" value="Death Domain, Fas"/>
    <property type="match status" value="1"/>
</dbReference>
<dbReference type="GO" id="GO:0070513">
    <property type="term" value="F:death domain binding"/>
    <property type="evidence" value="ECO:0007669"/>
    <property type="project" value="InterPro"/>
</dbReference>
<dbReference type="SUPFAM" id="SSF47986">
    <property type="entry name" value="DEATH domain"/>
    <property type="match status" value="1"/>
</dbReference>
<keyword evidence="3" id="KW-1185">Reference proteome</keyword>
<dbReference type="InterPro" id="IPR037939">
    <property type="entry name" value="CRADD"/>
</dbReference>
<dbReference type="InterPro" id="IPR011029">
    <property type="entry name" value="DEATH-like_dom_sf"/>
</dbReference>
<dbReference type="AlphaFoldDB" id="A0A6H5IHD3"/>
<evidence type="ECO:0000259" key="1">
    <source>
        <dbReference type="PROSITE" id="PS50209"/>
    </source>
</evidence>
<accession>A0A6H5IHD3</accession>
<reference evidence="2 3" key="1">
    <citation type="submission" date="2020-02" db="EMBL/GenBank/DDBJ databases">
        <authorList>
            <person name="Ferguson B K."/>
        </authorList>
    </citation>
    <scope>NUCLEOTIDE SEQUENCE [LARGE SCALE GENOMIC DNA]</scope>
</reference>
<dbReference type="InterPro" id="IPR001315">
    <property type="entry name" value="CARD"/>
</dbReference>